<accession>A0ABY8PW18</accession>
<gene>
    <name evidence="2" type="ORF">QH948_11020</name>
</gene>
<evidence type="ECO:0000313" key="2">
    <source>
        <dbReference type="EMBL" id="WGT46667.1"/>
    </source>
</evidence>
<evidence type="ECO:0000313" key="3">
    <source>
        <dbReference type="Proteomes" id="UP001244136"/>
    </source>
</evidence>
<dbReference type="RefSeq" id="WP_281144431.1">
    <property type="nucleotide sequence ID" value="NZ_CP123967.1"/>
</dbReference>
<protein>
    <submittedName>
        <fullName evidence="2">YdeI/OmpD-associated family protein</fullName>
    </submittedName>
</protein>
<dbReference type="Proteomes" id="UP001244136">
    <property type="component" value="Chromosome"/>
</dbReference>
<dbReference type="EMBL" id="CP123967">
    <property type="protein sequence ID" value="WGT46667.1"/>
    <property type="molecule type" value="Genomic_DNA"/>
</dbReference>
<dbReference type="Pfam" id="PF13376">
    <property type="entry name" value="OmdA"/>
    <property type="match status" value="1"/>
</dbReference>
<name>A0ABY8PW18_9ACTN</name>
<keyword evidence="3" id="KW-1185">Reference proteome</keyword>
<reference evidence="2 3" key="1">
    <citation type="journal article" date="2008" name="Int. J. Syst. Evol. Microbiol.">
        <title>Tessaracoccus flavescens sp. nov., isolated from marine sediment.</title>
        <authorList>
            <person name="Lee D.W."/>
            <person name="Lee S.D."/>
        </authorList>
    </citation>
    <scope>NUCLEOTIDE SEQUENCE [LARGE SCALE GENOMIC DNA]</scope>
    <source>
        <strain evidence="2 3">T21</strain>
    </source>
</reference>
<sequence length="239" mass="27038">MIGRHGGTPERPAVFFADAAEFRAWLEANHAVATELWMGLNKKHVPIQGLTWDDAVPEALCFGWIDSVSQRIDDDTRRQRWTPRKRGSTWSNINVTHVERLIAEGRMAPAGLAAFEARDPARTGIYSFERDDHAFTPEHAAMLAADGDAQRWWDAATETYRRIAMTWVATAKQQTTRDRRMAQLIEDSAAGRLIPSQRYGAEPVWVARNRRALGLEPDPDPHPEWPVASDATLPDRRHP</sequence>
<feature type="region of interest" description="Disordered" evidence="1">
    <location>
        <begin position="213"/>
        <end position="239"/>
    </location>
</feature>
<evidence type="ECO:0000256" key="1">
    <source>
        <dbReference type="SAM" id="MobiDB-lite"/>
    </source>
</evidence>
<organism evidence="2 3">
    <name type="scientific">Tessaracoccus lacteus</name>
    <dbReference type="NCBI Taxonomy" id="3041766"/>
    <lineage>
        <taxon>Bacteria</taxon>
        <taxon>Bacillati</taxon>
        <taxon>Actinomycetota</taxon>
        <taxon>Actinomycetes</taxon>
        <taxon>Propionibacteriales</taxon>
        <taxon>Propionibacteriaceae</taxon>
        <taxon>Tessaracoccus</taxon>
    </lineage>
</organism>
<proteinExistence type="predicted"/>